<accession>C7R1F4</accession>
<dbReference type="STRING" id="471856.Jden_2152"/>
<dbReference type="Proteomes" id="UP000000628">
    <property type="component" value="Chromosome"/>
</dbReference>
<evidence type="ECO:0000313" key="3">
    <source>
        <dbReference type="Proteomes" id="UP000000628"/>
    </source>
</evidence>
<dbReference type="RefSeq" id="WP_015772417.1">
    <property type="nucleotide sequence ID" value="NC_013174.1"/>
</dbReference>
<dbReference type="EMBL" id="CP001706">
    <property type="protein sequence ID" value="ACV09789.1"/>
    <property type="molecule type" value="Genomic_DNA"/>
</dbReference>
<keyword evidence="3" id="KW-1185">Reference proteome</keyword>
<dbReference type="OrthoDB" id="10008697at2"/>
<evidence type="ECO:0000313" key="1">
    <source>
        <dbReference type="EMBL" id="ACV09789.1"/>
    </source>
</evidence>
<reference evidence="1 3" key="1">
    <citation type="journal article" date="2009" name="Stand. Genomic Sci.">
        <title>Complete genome sequence of Jonesia denitrificans type strain (Prevot 55134).</title>
        <authorList>
            <person name="Pukall R."/>
            <person name="Gehrich-Schroter G."/>
            <person name="Lapidus A."/>
            <person name="Nolan M."/>
            <person name="Glavina Del Rio T."/>
            <person name="Lucas S."/>
            <person name="Chen F."/>
            <person name="Tice H."/>
            <person name="Pitluck S."/>
            <person name="Cheng J.F."/>
            <person name="Copeland A."/>
            <person name="Saunders E."/>
            <person name="Brettin T."/>
            <person name="Detter J.C."/>
            <person name="Bruce D."/>
            <person name="Goodwin L."/>
            <person name="Pati A."/>
            <person name="Ivanova N."/>
            <person name="Mavromatis K."/>
            <person name="Ovchinnikova G."/>
            <person name="Chen A."/>
            <person name="Palaniappan K."/>
            <person name="Land M."/>
            <person name="Hauser L."/>
            <person name="Chang Y.J."/>
            <person name="Jeffries C.D."/>
            <person name="Chain P."/>
            <person name="Goker M."/>
            <person name="Bristow J."/>
            <person name="Eisen J.A."/>
            <person name="Markowitz V."/>
            <person name="Hugenholtz P."/>
            <person name="Kyrpides N.C."/>
            <person name="Klenk H.P."/>
            <person name="Han C."/>
        </authorList>
    </citation>
    <scope>NUCLEOTIDE SEQUENCE [LARGE SCALE GENOMIC DNA]</scope>
    <source>
        <strain evidence="3">ATCC 14870 / DSM 20603 / BCRC 15368 / CIP 55.134 / JCM 11481 / NBRC 15587 / NCTC 10816 / Prevot 55134</strain>
        <strain evidence="1">DSM 20603</strain>
    </source>
</reference>
<dbReference type="HOGENOM" id="CLU_2538065_0_0_11"/>
<reference evidence="1" key="2">
    <citation type="submission" date="2009-08" db="EMBL/GenBank/DDBJ databases">
        <title>The complete genome of Jonesia denitrificans DSM 20603.</title>
        <authorList>
            <consortium name="US DOE Joint Genome Institute (JGI-PGF)"/>
            <person name="Lucas S."/>
            <person name="Copeland A."/>
            <person name="Lapidus A."/>
            <person name="Glavina del Rio T."/>
            <person name="Dalin E."/>
            <person name="Tice H."/>
            <person name="Bruce D."/>
            <person name="Goodwin L."/>
            <person name="Pitluck S."/>
            <person name="Kyrpides N."/>
            <person name="Mavromatis K."/>
            <person name="Ivanova N."/>
            <person name="Ovchinnikova G."/>
            <person name="Saunders E."/>
            <person name="Brettin T."/>
            <person name="Detter J.C."/>
            <person name="Han C."/>
            <person name="Larimer F."/>
            <person name="Land M."/>
            <person name="Hauser L."/>
            <person name="Markowitz V."/>
            <person name="Cheng J.-F."/>
            <person name="Hugenholtz P."/>
            <person name="Woyke T."/>
            <person name="Wu D."/>
            <person name="Pukall R."/>
            <person name="Klenk H.-P."/>
            <person name="Eisen J.A."/>
        </authorList>
    </citation>
    <scope>NUCLEOTIDE SEQUENCE</scope>
    <source>
        <strain>DSM 20603</strain>
    </source>
</reference>
<dbReference type="InterPro" id="IPR018691">
    <property type="entry name" value="DUF2188"/>
</dbReference>
<proteinExistence type="predicted"/>
<dbReference type="Pfam" id="PF09954">
    <property type="entry name" value="DUF2188"/>
    <property type="match status" value="1"/>
</dbReference>
<dbReference type="EMBL" id="CP001706">
    <property type="protein sequence ID" value="ACV09927.1"/>
    <property type="molecule type" value="Genomic_DNA"/>
</dbReference>
<dbReference type="KEGG" id="jde:Jden_2292"/>
<protein>
    <submittedName>
        <fullName evidence="1">Uncharacterized protein</fullName>
    </submittedName>
</protein>
<organism evidence="1 3">
    <name type="scientific">Jonesia denitrificans (strain ATCC 14870 / DSM 20603 / BCRC 15368 / CIP 55.134 / JCM 11481 / NBRC 15587 / NCTC 10816 / Prevot 55134)</name>
    <name type="common">Listeria denitrificans</name>
    <dbReference type="NCBI Taxonomy" id="471856"/>
    <lineage>
        <taxon>Bacteria</taxon>
        <taxon>Bacillati</taxon>
        <taxon>Actinomycetota</taxon>
        <taxon>Actinomycetes</taxon>
        <taxon>Micrococcales</taxon>
        <taxon>Jonesiaceae</taxon>
        <taxon>Jonesia</taxon>
    </lineage>
</organism>
<sequence length="83" mass="9326">MTTFQQKHGRPKPPKIWGGLGRLQYEIARPHVLTIFKARKSSLWAVSSKGYEIHAFDTRAEAITWAQKHAHNRNESGGEVSGA</sequence>
<gene>
    <name evidence="1" type="ordered locus">Jden_2152</name>
    <name evidence="2" type="ordered locus">Jden_2292</name>
</gene>
<name>C7R1F4_JONDD</name>
<evidence type="ECO:0000313" key="2">
    <source>
        <dbReference type="EMBL" id="ACV09927.1"/>
    </source>
</evidence>
<dbReference type="KEGG" id="jde:Jden_2152"/>
<dbReference type="AlphaFoldDB" id="C7R1F4"/>